<dbReference type="PROSITE" id="PS50975">
    <property type="entry name" value="ATP_GRASP"/>
    <property type="match status" value="1"/>
</dbReference>
<reference evidence="9 10" key="1">
    <citation type="submission" date="2019-07" db="EMBL/GenBank/DDBJ databases">
        <title>Whole genome shotgun sequence of Skermanella aerolata NBRC 106429.</title>
        <authorList>
            <person name="Hosoyama A."/>
            <person name="Uohara A."/>
            <person name="Ohji S."/>
            <person name="Ichikawa N."/>
        </authorList>
    </citation>
    <scope>NUCLEOTIDE SEQUENCE [LARGE SCALE GENOMIC DNA]</scope>
    <source>
        <strain evidence="9 10">NBRC 106429</strain>
    </source>
</reference>
<dbReference type="InterPro" id="IPR003781">
    <property type="entry name" value="CoA-bd"/>
</dbReference>
<accession>A0A512E2Q2</accession>
<keyword evidence="10" id="KW-1185">Reference proteome</keyword>
<dbReference type="Pfam" id="PF13549">
    <property type="entry name" value="ATP-grasp_5"/>
    <property type="match status" value="1"/>
</dbReference>
<dbReference type="EMBL" id="BJYZ01000058">
    <property type="protein sequence ID" value="GEO43008.1"/>
    <property type="molecule type" value="Genomic_DNA"/>
</dbReference>
<dbReference type="SUPFAM" id="SSF52210">
    <property type="entry name" value="Succinyl-CoA synthetase domains"/>
    <property type="match status" value="2"/>
</dbReference>
<dbReference type="GO" id="GO:0006099">
    <property type="term" value="P:tricarboxylic acid cycle"/>
    <property type="evidence" value="ECO:0007669"/>
    <property type="project" value="UniProtKB-KW"/>
</dbReference>
<gene>
    <name evidence="9" type="ORF">SAE02_71560</name>
</gene>
<dbReference type="PROSITE" id="PS51186">
    <property type="entry name" value="GNAT"/>
    <property type="match status" value="1"/>
</dbReference>
<comment type="caution">
    <text evidence="9">The sequence shown here is derived from an EMBL/GenBank/DDBJ whole genome shotgun (WGS) entry which is preliminary data.</text>
</comment>
<feature type="domain" description="N-acetyltransferase" evidence="8">
    <location>
        <begin position="737"/>
        <end position="893"/>
    </location>
</feature>
<evidence type="ECO:0000313" key="10">
    <source>
        <dbReference type="Proteomes" id="UP000321523"/>
    </source>
</evidence>
<dbReference type="InterPro" id="IPR013815">
    <property type="entry name" value="ATP_grasp_subdomain_1"/>
</dbReference>
<sequence length="893" mass="94626">MTGRNLEHLLKPASVALIGASDQPSSLGAAILRNLQDAAFAGPIMPVNPKYTEVSGLGCYANVAGLPAAPDLAVLVTPPDTVPGIIAALGERGCKAVVVISAGFAENAMGAGPALQQAMLDAARPHMLRIVGPNCLGVISPGHRLDATFAPIGAKPGTLALVSQSGAIMTGILDWASVRNIGFSHLVSVGAMADVDFGDLLDYLAQDAGTASILLYVEALTHARKFMSAARAASRHKPVIVLKAGRHPEGARAVASHTGALAGVDAVYSAAFRRAGMLRVGTLREMFDAAELLGRVAPLRGDRLAILSNGGGFGVLATDALMEEGGRLADLAPATIRALDEVLPSCWSHGNPVDILGDASGQRYGDALAALLKDPHIDAVLALHCPTALTTPIEAARSVAVTAKRSRVPLMACWVGDSPQVAEGRHHLETEGVPAYGTPGDAVTAFMHLVRYGDSRRALMETPPSVPEQVTPDRGAVRAVIDRALAEERSWLGEAEAKAVFAAYGIPVATTRIASGVDEAVAAAKEIGFPVALKIVSHDIVHKSEVGGVVLGLGDEGQVRNAAAAMLARIAGAAPDAAVENFSVQPMIRRPHSWELIVGATEDPQFGPVILFGQGGTSANVVADRALALPPLNMRLAHDLMAQTRVHRLLQGYRDCPPADLYSIAVTLIKVAQLVIDMAEIVELDINPLLVDSQGVIALDGRIRVAPTALPAERRLAIRPYPCELEEEIELADGRQLLLRPIRPEDEQALIAAFRKLSPEAVRLRFFAPVKELTHETAASFTQIDYDRQMALVLADREVAETAQIYAVGRLSADPDNIEAEFALTVRDDMTGMGLGMLLMRRLIEHARRRGIGMIVGHVLRENKAMLGICRLLGFEERPDPDDPAIRIVRLHV</sequence>
<dbReference type="InterPro" id="IPR051538">
    <property type="entry name" value="Acyl-CoA_Synth/Transferase"/>
</dbReference>
<feature type="domain" description="ATP-grasp" evidence="7">
    <location>
        <begin position="498"/>
        <end position="534"/>
    </location>
</feature>
<dbReference type="Gene3D" id="3.30.470.20">
    <property type="entry name" value="ATP-grasp fold, B domain"/>
    <property type="match status" value="1"/>
</dbReference>
<keyword evidence="4 6" id="KW-0067">ATP-binding</keyword>
<keyword evidence="2" id="KW-0436">Ligase</keyword>
<dbReference type="GO" id="GO:0046872">
    <property type="term" value="F:metal ion binding"/>
    <property type="evidence" value="ECO:0007669"/>
    <property type="project" value="InterPro"/>
</dbReference>
<evidence type="ECO:0000256" key="6">
    <source>
        <dbReference type="PROSITE-ProRule" id="PRU00409"/>
    </source>
</evidence>
<evidence type="ECO:0000256" key="3">
    <source>
        <dbReference type="ARBA" id="ARBA00022741"/>
    </source>
</evidence>
<evidence type="ECO:0000259" key="8">
    <source>
        <dbReference type="PROSITE" id="PS51186"/>
    </source>
</evidence>
<dbReference type="InterPro" id="IPR016181">
    <property type="entry name" value="Acyl_CoA_acyltransferase"/>
</dbReference>
<dbReference type="SUPFAM" id="SSF55729">
    <property type="entry name" value="Acyl-CoA N-acyltransferases (Nat)"/>
    <property type="match status" value="1"/>
</dbReference>
<dbReference type="InterPro" id="IPR011761">
    <property type="entry name" value="ATP-grasp"/>
</dbReference>
<dbReference type="InterPro" id="IPR032875">
    <property type="entry name" value="Succ_CoA_lig_flav_dom"/>
</dbReference>
<keyword evidence="9" id="KW-0808">Transferase</keyword>
<proteinExistence type="inferred from homology"/>
<dbReference type="InterPro" id="IPR016102">
    <property type="entry name" value="Succinyl-CoA_synth-like"/>
</dbReference>
<dbReference type="Gene3D" id="3.40.50.261">
    <property type="entry name" value="Succinyl-CoA synthetase domains"/>
    <property type="match status" value="2"/>
</dbReference>
<dbReference type="Gene3D" id="3.30.1490.20">
    <property type="entry name" value="ATP-grasp fold, A domain"/>
    <property type="match status" value="1"/>
</dbReference>
<dbReference type="InterPro" id="IPR043938">
    <property type="entry name" value="Ligase_CoA_dom"/>
</dbReference>
<dbReference type="Proteomes" id="UP000321523">
    <property type="component" value="Unassembled WGS sequence"/>
</dbReference>
<dbReference type="Pfam" id="PF13302">
    <property type="entry name" value="Acetyltransf_3"/>
    <property type="match status" value="1"/>
</dbReference>
<dbReference type="GO" id="GO:0043758">
    <property type="term" value="F:acetate-CoA ligase (ADP-forming) activity"/>
    <property type="evidence" value="ECO:0007669"/>
    <property type="project" value="InterPro"/>
</dbReference>
<name>A0A512E2Q2_9PROT</name>
<evidence type="ECO:0000256" key="4">
    <source>
        <dbReference type="ARBA" id="ARBA00022840"/>
    </source>
</evidence>
<keyword evidence="1" id="KW-0816">Tricarboxylic acid cycle</keyword>
<evidence type="ECO:0000256" key="5">
    <source>
        <dbReference type="ARBA" id="ARBA00060888"/>
    </source>
</evidence>
<dbReference type="FunFam" id="3.30.1490.20:FF:000020">
    <property type="entry name" value="Protein lysine acetyltransferase"/>
    <property type="match status" value="1"/>
</dbReference>
<dbReference type="PANTHER" id="PTHR43334:SF1">
    <property type="entry name" value="3-HYDROXYPROPIONATE--COA LIGASE [ADP-FORMING]"/>
    <property type="match status" value="1"/>
</dbReference>
<dbReference type="Pfam" id="PF13607">
    <property type="entry name" value="Succ_CoA_lig"/>
    <property type="match status" value="1"/>
</dbReference>
<dbReference type="SUPFAM" id="SSF51735">
    <property type="entry name" value="NAD(P)-binding Rossmann-fold domains"/>
    <property type="match status" value="1"/>
</dbReference>
<evidence type="ECO:0000256" key="2">
    <source>
        <dbReference type="ARBA" id="ARBA00022598"/>
    </source>
</evidence>
<dbReference type="AlphaFoldDB" id="A0A512E2Q2"/>
<dbReference type="InterPro" id="IPR000182">
    <property type="entry name" value="GNAT_dom"/>
</dbReference>
<dbReference type="RefSeq" id="WP_044437255.1">
    <property type="nucleotide sequence ID" value="NZ_BJYZ01000058.1"/>
</dbReference>
<evidence type="ECO:0000259" key="7">
    <source>
        <dbReference type="PROSITE" id="PS50975"/>
    </source>
</evidence>
<dbReference type="OrthoDB" id="9807426at2"/>
<protein>
    <submittedName>
        <fullName evidence="9">GCN5 family N-acetyltransferase</fullName>
    </submittedName>
</protein>
<dbReference type="PANTHER" id="PTHR43334">
    <property type="entry name" value="ACETATE--COA LIGASE [ADP-FORMING]"/>
    <property type="match status" value="1"/>
</dbReference>
<organism evidence="9 10">
    <name type="scientific">Skermanella aerolata</name>
    <dbReference type="NCBI Taxonomy" id="393310"/>
    <lineage>
        <taxon>Bacteria</taxon>
        <taxon>Pseudomonadati</taxon>
        <taxon>Pseudomonadota</taxon>
        <taxon>Alphaproteobacteria</taxon>
        <taxon>Rhodospirillales</taxon>
        <taxon>Azospirillaceae</taxon>
        <taxon>Skermanella</taxon>
    </lineage>
</organism>
<comment type="similarity">
    <text evidence="5">In the N-terminal section; belongs to the acetate CoA ligase alpha subunit family.</text>
</comment>
<evidence type="ECO:0000256" key="1">
    <source>
        <dbReference type="ARBA" id="ARBA00022532"/>
    </source>
</evidence>
<dbReference type="GO" id="GO:0016747">
    <property type="term" value="F:acyltransferase activity, transferring groups other than amino-acyl groups"/>
    <property type="evidence" value="ECO:0007669"/>
    <property type="project" value="InterPro"/>
</dbReference>
<dbReference type="GO" id="GO:0005524">
    <property type="term" value="F:ATP binding"/>
    <property type="evidence" value="ECO:0007669"/>
    <property type="project" value="UniProtKB-UniRule"/>
</dbReference>
<dbReference type="Pfam" id="PF19045">
    <property type="entry name" value="Ligase_CoA_2"/>
    <property type="match status" value="1"/>
</dbReference>
<dbReference type="Pfam" id="PF13380">
    <property type="entry name" value="CoA_binding_2"/>
    <property type="match status" value="1"/>
</dbReference>
<dbReference type="InterPro" id="IPR036291">
    <property type="entry name" value="NAD(P)-bd_dom_sf"/>
</dbReference>
<dbReference type="SUPFAM" id="SSF56059">
    <property type="entry name" value="Glutathione synthetase ATP-binding domain-like"/>
    <property type="match status" value="1"/>
</dbReference>
<dbReference type="SMART" id="SM00881">
    <property type="entry name" value="CoA_binding"/>
    <property type="match status" value="1"/>
</dbReference>
<evidence type="ECO:0000313" key="9">
    <source>
        <dbReference type="EMBL" id="GEO43008.1"/>
    </source>
</evidence>
<dbReference type="Gene3D" id="3.40.50.720">
    <property type="entry name" value="NAD(P)-binding Rossmann-like Domain"/>
    <property type="match status" value="1"/>
</dbReference>
<dbReference type="Gene3D" id="3.40.630.30">
    <property type="match status" value="1"/>
</dbReference>
<keyword evidence="3 6" id="KW-0547">Nucleotide-binding</keyword>